<reference evidence="3 4" key="1">
    <citation type="journal article" date="2018" name="Gigascience">
        <title>Genomes of trombidid mites reveal novel predicted allergens and laterally-transferred genes associated with secondary metabolism.</title>
        <authorList>
            <person name="Dong X."/>
            <person name="Chaisiri K."/>
            <person name="Xia D."/>
            <person name="Armstrong S.D."/>
            <person name="Fang Y."/>
            <person name="Donnelly M.J."/>
            <person name="Kadowaki T."/>
            <person name="McGarry J.W."/>
            <person name="Darby A.C."/>
            <person name="Makepeace B.L."/>
        </authorList>
    </citation>
    <scope>NUCLEOTIDE SEQUENCE [LARGE SCALE GENOMIC DNA]</scope>
    <source>
        <strain evidence="3">UoL-UT</strain>
    </source>
</reference>
<dbReference type="FunFam" id="3.40.50.720:FF:000084">
    <property type="entry name" value="Short-chain dehydrogenase reductase"/>
    <property type="match status" value="1"/>
</dbReference>
<dbReference type="VEuPathDB" id="VectorBase:LDEU007978"/>
<dbReference type="InterPro" id="IPR002347">
    <property type="entry name" value="SDR_fam"/>
</dbReference>
<dbReference type="InterPro" id="IPR020904">
    <property type="entry name" value="Sc_DH/Rdtase_CS"/>
</dbReference>
<dbReference type="PRINTS" id="PR00080">
    <property type="entry name" value="SDRFAMILY"/>
</dbReference>
<keyword evidence="4" id="KW-1185">Reference proteome</keyword>
<dbReference type="GO" id="GO:0006629">
    <property type="term" value="P:lipid metabolic process"/>
    <property type="evidence" value="ECO:0007669"/>
    <property type="project" value="UniProtKB-ARBA"/>
</dbReference>
<feature type="domain" description="Ketoreductase" evidence="2">
    <location>
        <begin position="46"/>
        <end position="226"/>
    </location>
</feature>
<dbReference type="STRING" id="299467.A0A443S956"/>
<dbReference type="GO" id="GO:0016491">
    <property type="term" value="F:oxidoreductase activity"/>
    <property type="evidence" value="ECO:0007669"/>
    <property type="project" value="UniProtKB-KW"/>
</dbReference>
<evidence type="ECO:0000313" key="3">
    <source>
        <dbReference type="EMBL" id="RWS24062.1"/>
    </source>
</evidence>
<organism evidence="3 4">
    <name type="scientific">Leptotrombidium deliense</name>
    <dbReference type="NCBI Taxonomy" id="299467"/>
    <lineage>
        <taxon>Eukaryota</taxon>
        <taxon>Metazoa</taxon>
        <taxon>Ecdysozoa</taxon>
        <taxon>Arthropoda</taxon>
        <taxon>Chelicerata</taxon>
        <taxon>Arachnida</taxon>
        <taxon>Acari</taxon>
        <taxon>Acariformes</taxon>
        <taxon>Trombidiformes</taxon>
        <taxon>Prostigmata</taxon>
        <taxon>Anystina</taxon>
        <taxon>Parasitengona</taxon>
        <taxon>Trombiculoidea</taxon>
        <taxon>Trombiculidae</taxon>
        <taxon>Leptotrombidium</taxon>
    </lineage>
</organism>
<dbReference type="PANTHER" id="PTHR43975">
    <property type="entry name" value="ZGC:101858"/>
    <property type="match status" value="1"/>
</dbReference>
<sequence length="320" mass="35154">MKCIHNCLINHKDIHNLSGNKKIIAQLKSKFIAYHNFNYCRVKMQKVVIVTGSTSGIGRETAIRFARLNYHIVVNGRRAELVNEVVNECQSASNVKSIGVIADVTKAEDAKRLIDNAIEAFGRIDVLVNNAGVVALTTINDENIIDVYDKIMNTNLRAVIQLCHLSVPHLEKTKGCIVNVSSVAGLNPSDRFAMYNVSKAALDMFTKCLALELGPKGIRVNSINPAYIKTDFGVTNLGASREMMAAFEEIIRNNYPLRRVGEAEDVAKGILFLSSEDASFTTGDCLVIDGGARYANIPHKGNQHFVLSLNASELLSYNVL</sequence>
<proteinExistence type="predicted"/>
<dbReference type="Gene3D" id="3.40.50.720">
    <property type="entry name" value="NAD(P)-binding Rossmann-like Domain"/>
    <property type="match status" value="1"/>
</dbReference>
<dbReference type="PANTHER" id="PTHR43975:SF2">
    <property type="entry name" value="EG:BACR7A4.14 PROTEIN-RELATED"/>
    <property type="match status" value="1"/>
</dbReference>
<evidence type="ECO:0000256" key="1">
    <source>
        <dbReference type="ARBA" id="ARBA00023002"/>
    </source>
</evidence>
<gene>
    <name evidence="3" type="ORF">B4U80_03737</name>
</gene>
<protein>
    <submittedName>
        <fullName evidence="3">Tropinone reductase 2-like protein</fullName>
    </submittedName>
</protein>
<keyword evidence="1" id="KW-0560">Oxidoreductase</keyword>
<dbReference type="NCBIfam" id="NF005559">
    <property type="entry name" value="PRK07231.1"/>
    <property type="match status" value="1"/>
</dbReference>
<dbReference type="Proteomes" id="UP000288716">
    <property type="component" value="Unassembled WGS sequence"/>
</dbReference>
<dbReference type="InterPro" id="IPR057326">
    <property type="entry name" value="KR_dom"/>
</dbReference>
<accession>A0A443S956</accession>
<dbReference type="Pfam" id="PF13561">
    <property type="entry name" value="adh_short_C2"/>
    <property type="match status" value="1"/>
</dbReference>
<comment type="caution">
    <text evidence="3">The sequence shown here is derived from an EMBL/GenBank/DDBJ whole genome shotgun (WGS) entry which is preliminary data.</text>
</comment>
<dbReference type="InterPro" id="IPR036291">
    <property type="entry name" value="NAD(P)-bd_dom_sf"/>
</dbReference>
<dbReference type="PRINTS" id="PR00081">
    <property type="entry name" value="GDHRDH"/>
</dbReference>
<dbReference type="PROSITE" id="PS00061">
    <property type="entry name" value="ADH_SHORT"/>
    <property type="match status" value="1"/>
</dbReference>
<evidence type="ECO:0000313" key="4">
    <source>
        <dbReference type="Proteomes" id="UP000288716"/>
    </source>
</evidence>
<dbReference type="SUPFAM" id="SSF51735">
    <property type="entry name" value="NAD(P)-binding Rossmann-fold domains"/>
    <property type="match status" value="1"/>
</dbReference>
<dbReference type="AlphaFoldDB" id="A0A443S956"/>
<name>A0A443S956_9ACAR</name>
<dbReference type="SMART" id="SM00822">
    <property type="entry name" value="PKS_KR"/>
    <property type="match status" value="1"/>
</dbReference>
<dbReference type="EMBL" id="NCKV01005445">
    <property type="protein sequence ID" value="RWS24062.1"/>
    <property type="molecule type" value="Genomic_DNA"/>
</dbReference>
<evidence type="ECO:0000259" key="2">
    <source>
        <dbReference type="SMART" id="SM00822"/>
    </source>
</evidence>
<dbReference type="OrthoDB" id="6512284at2759"/>